<evidence type="ECO:0000313" key="4">
    <source>
        <dbReference type="Proteomes" id="UP000276133"/>
    </source>
</evidence>
<protein>
    <recommendedName>
        <fullName evidence="2">Cep192-like domain-containing protein</fullName>
    </recommendedName>
</protein>
<dbReference type="InterPro" id="IPR054087">
    <property type="entry name" value="Cep192-like_D7"/>
</dbReference>
<dbReference type="AlphaFoldDB" id="A0A3M7S8E8"/>
<name>A0A3M7S8E8_BRAPC</name>
<evidence type="ECO:0000259" key="2">
    <source>
        <dbReference type="Pfam" id="PF22065"/>
    </source>
</evidence>
<dbReference type="Proteomes" id="UP000276133">
    <property type="component" value="Unassembled WGS sequence"/>
</dbReference>
<feature type="region of interest" description="Disordered" evidence="1">
    <location>
        <begin position="1"/>
        <end position="47"/>
    </location>
</feature>
<gene>
    <name evidence="3" type="ORF">BpHYR1_011158</name>
</gene>
<evidence type="ECO:0000313" key="3">
    <source>
        <dbReference type="EMBL" id="RNA32066.1"/>
    </source>
</evidence>
<sequence length="665" mass="76462">MKALSKSNLPSPTVANEYDNEENADPSDFTAKKKCYGTPKNKNPTNTSLSNDLTFKMSTSFNLTGIDDTFACLEQMSVPQEDNHKTNNDSSLNFSSYLSDSLDQLNQKSVERAKRIGQALNNYNEDYLNLFEKSTKEIRFSTSTVGPDPKDFSFNFSQDFALTLSETFNQTLMPLQKPKIIEEVYFNKSLNPFDSLLGNFGLKKNLEPSFSQFKSADDFLHQLNQDEQLNRKEFADNELTLINQTSANSSNNSILSKWWNNAYQAQPNYLEVTNLFNEWSKEQVNVDDFFMHKSEMPSYLANKKSDVHLSDVSRMDENNNFEQKDQQEYTAAQIRYEESGKLQNRLARRHQINEPLIFCSMSQANKRKITSMKRSMMMTNLEKLKNNQMKKFLLKNNLLRKHLGFDVKYRSNHLNMLPNNGIIEQRKMQELIVKPMAEIFAQFPLSDNISISFNRTNKDVKVRIYSNDDEDTSPRLINSSSAFSNSIESDPLVSDLFQYSIDSFSLTPLICASFINAPSCTFLEREGNDAHVRFPAVWATQRKSIQVTLTNLTKSHVNWKACSTFAAFGHLKEQKNSIFMISPNSGAIPPNQNQKIRIEFSPRRYGLFSQYWQIDTSTDIHNLVQSSNQDTPLFYTCKLKLTGTSIPMENKLEQNFFQQVGNIFN</sequence>
<proteinExistence type="predicted"/>
<dbReference type="InterPro" id="IPR013783">
    <property type="entry name" value="Ig-like_fold"/>
</dbReference>
<keyword evidence="4" id="KW-1185">Reference proteome</keyword>
<evidence type="ECO:0000256" key="1">
    <source>
        <dbReference type="SAM" id="MobiDB-lite"/>
    </source>
</evidence>
<comment type="caution">
    <text evidence="3">The sequence shown here is derived from an EMBL/GenBank/DDBJ whole genome shotgun (WGS) entry which is preliminary data.</text>
</comment>
<reference evidence="3 4" key="1">
    <citation type="journal article" date="2018" name="Sci. Rep.">
        <title>Genomic signatures of local adaptation to the degree of environmental predictability in rotifers.</title>
        <authorList>
            <person name="Franch-Gras L."/>
            <person name="Hahn C."/>
            <person name="Garcia-Roger E.M."/>
            <person name="Carmona M.J."/>
            <person name="Serra M."/>
            <person name="Gomez A."/>
        </authorList>
    </citation>
    <scope>NUCLEOTIDE SEQUENCE [LARGE SCALE GENOMIC DNA]</scope>
    <source>
        <strain evidence="3">HYR1</strain>
    </source>
</reference>
<dbReference type="Pfam" id="PF22065">
    <property type="entry name" value="Cep192_D7"/>
    <property type="match status" value="1"/>
</dbReference>
<organism evidence="3 4">
    <name type="scientific">Brachionus plicatilis</name>
    <name type="common">Marine rotifer</name>
    <name type="synonym">Brachionus muelleri</name>
    <dbReference type="NCBI Taxonomy" id="10195"/>
    <lineage>
        <taxon>Eukaryota</taxon>
        <taxon>Metazoa</taxon>
        <taxon>Spiralia</taxon>
        <taxon>Gnathifera</taxon>
        <taxon>Rotifera</taxon>
        <taxon>Eurotatoria</taxon>
        <taxon>Monogononta</taxon>
        <taxon>Pseudotrocha</taxon>
        <taxon>Ploima</taxon>
        <taxon>Brachionidae</taxon>
        <taxon>Brachionus</taxon>
    </lineage>
</organism>
<feature type="compositionally biased region" description="Polar residues" evidence="1">
    <location>
        <begin position="1"/>
        <end position="14"/>
    </location>
</feature>
<accession>A0A3M7S8E8</accession>
<dbReference type="Gene3D" id="2.60.40.10">
    <property type="entry name" value="Immunoglobulins"/>
    <property type="match status" value="1"/>
</dbReference>
<dbReference type="EMBL" id="REGN01001855">
    <property type="protein sequence ID" value="RNA32066.1"/>
    <property type="molecule type" value="Genomic_DNA"/>
</dbReference>
<feature type="domain" description="Cep192-like" evidence="2">
    <location>
        <begin position="530"/>
        <end position="645"/>
    </location>
</feature>